<sequence length="119" mass="14443">MNDNKSEEIIKELKKEDLDKLSLIYSSRERNMDFQTWIYNLFVKTKMLFPFLMAFSINEISIIFLTEKYKLISTLILIIAYSIPMLIILFIYSIINKIPFVFYLKMKIKLFFRLKPFKF</sequence>
<keyword evidence="1" id="KW-0472">Membrane</keyword>
<organism evidence="2">
    <name type="scientific">Providencia rettgeri</name>
    <dbReference type="NCBI Taxonomy" id="587"/>
    <lineage>
        <taxon>Bacteria</taxon>
        <taxon>Pseudomonadati</taxon>
        <taxon>Pseudomonadota</taxon>
        <taxon>Gammaproteobacteria</taxon>
        <taxon>Enterobacterales</taxon>
        <taxon>Morganellaceae</taxon>
        <taxon>Providencia</taxon>
    </lineage>
</organism>
<evidence type="ECO:0000313" key="3">
    <source>
        <dbReference type="EMBL" id="EMR4591256.1"/>
    </source>
</evidence>
<feature type="transmembrane region" description="Helical" evidence="1">
    <location>
        <begin position="47"/>
        <end position="65"/>
    </location>
</feature>
<evidence type="ECO:0000256" key="1">
    <source>
        <dbReference type="SAM" id="Phobius"/>
    </source>
</evidence>
<keyword evidence="1" id="KW-1133">Transmembrane helix</keyword>
<dbReference type="EMBL" id="ABEXCJ050000008">
    <property type="protein sequence ID" value="EMR4591256.1"/>
    <property type="molecule type" value="Genomic_DNA"/>
</dbReference>
<accession>A0AAD2VTG0</accession>
<feature type="transmembrane region" description="Helical" evidence="1">
    <location>
        <begin position="71"/>
        <end position="95"/>
    </location>
</feature>
<name>A0AAD2VTG0_PRORE</name>
<comment type="caution">
    <text evidence="2">The sequence shown here is derived from an EMBL/GenBank/DDBJ whole genome shotgun (WGS) entry which is preliminary data.</text>
</comment>
<dbReference type="EMBL" id="ABEXCJ040000008">
    <property type="protein sequence ID" value="ELR5219069.1"/>
    <property type="molecule type" value="Genomic_DNA"/>
</dbReference>
<keyword evidence="1" id="KW-0812">Transmembrane</keyword>
<gene>
    <name evidence="3" type="ORF">M0K77_003610</name>
    <name evidence="2" type="ORF">M0K77_RS18050</name>
</gene>
<proteinExistence type="predicted"/>
<reference evidence="2" key="1">
    <citation type="submission" date="2023-10" db="EMBL/GenBank/DDBJ databases">
        <authorList>
            <consortium name="Clinical and Environmental Microbiology Branch: Whole genome sequencing antimicrobial resistance pathogens in the healthcare setting"/>
        </authorList>
    </citation>
    <scope>NUCLEOTIDE SEQUENCE</scope>
    <source>
        <strain evidence="2">2020QW-00022</strain>
    </source>
</reference>
<dbReference type="AlphaFoldDB" id="A0AAD2VTG0"/>
<protein>
    <submittedName>
        <fullName evidence="2">Uncharacterized protein</fullName>
    </submittedName>
</protein>
<evidence type="ECO:0000313" key="2">
    <source>
        <dbReference type="EMBL" id="ELR5219069.1"/>
    </source>
</evidence>
<dbReference type="RefSeq" id="WP_248467712.1">
    <property type="nucleotide sequence ID" value="NZ_CP096258.1"/>
</dbReference>